<dbReference type="SUPFAM" id="SSF57903">
    <property type="entry name" value="FYVE/PHD zinc finger"/>
    <property type="match status" value="1"/>
</dbReference>
<feature type="transmembrane region" description="Helical" evidence="1">
    <location>
        <begin position="131"/>
        <end position="148"/>
    </location>
</feature>
<keyword evidence="3" id="KW-1185">Reference proteome</keyword>
<dbReference type="EMBL" id="UYRU01062742">
    <property type="protein sequence ID" value="VDN15503.1"/>
    <property type="molecule type" value="Genomic_DNA"/>
</dbReference>
<evidence type="ECO:0000256" key="1">
    <source>
        <dbReference type="SAM" id="Phobius"/>
    </source>
</evidence>
<protein>
    <submittedName>
        <fullName evidence="2">Uncharacterized protein</fullName>
    </submittedName>
</protein>
<evidence type="ECO:0000313" key="2">
    <source>
        <dbReference type="EMBL" id="VDN15503.1"/>
    </source>
</evidence>
<gene>
    <name evidence="2" type="ORF">DILT_LOCUS11334</name>
</gene>
<dbReference type="Gene3D" id="3.30.40.10">
    <property type="entry name" value="Zinc/RING finger domain, C3HC4 (zinc finger)"/>
    <property type="match status" value="1"/>
</dbReference>
<organism evidence="2 3">
    <name type="scientific">Dibothriocephalus latus</name>
    <name type="common">Fish tapeworm</name>
    <name type="synonym">Diphyllobothrium latum</name>
    <dbReference type="NCBI Taxonomy" id="60516"/>
    <lineage>
        <taxon>Eukaryota</taxon>
        <taxon>Metazoa</taxon>
        <taxon>Spiralia</taxon>
        <taxon>Lophotrochozoa</taxon>
        <taxon>Platyhelminthes</taxon>
        <taxon>Cestoda</taxon>
        <taxon>Eucestoda</taxon>
        <taxon>Diphyllobothriidea</taxon>
        <taxon>Diphyllobothriidae</taxon>
        <taxon>Dibothriocephalus</taxon>
    </lineage>
</organism>
<evidence type="ECO:0000313" key="3">
    <source>
        <dbReference type="Proteomes" id="UP000281553"/>
    </source>
</evidence>
<accession>A0A3P7LWU5</accession>
<dbReference type="InterPro" id="IPR013083">
    <property type="entry name" value="Znf_RING/FYVE/PHD"/>
</dbReference>
<proteinExistence type="predicted"/>
<keyword evidence="1" id="KW-0812">Transmembrane</keyword>
<name>A0A3P7LWU5_DIBLA</name>
<keyword evidence="1" id="KW-0472">Membrane</keyword>
<dbReference type="InterPro" id="IPR011011">
    <property type="entry name" value="Znf_FYVE_PHD"/>
</dbReference>
<dbReference type="Proteomes" id="UP000281553">
    <property type="component" value="Unassembled WGS sequence"/>
</dbReference>
<keyword evidence="1" id="KW-1133">Transmembrane helix</keyword>
<dbReference type="AlphaFoldDB" id="A0A3P7LWU5"/>
<reference evidence="2 3" key="1">
    <citation type="submission" date="2018-11" db="EMBL/GenBank/DDBJ databases">
        <authorList>
            <consortium name="Pathogen Informatics"/>
        </authorList>
    </citation>
    <scope>NUCLEOTIDE SEQUENCE [LARGE SCALE GENOMIC DNA]</scope>
</reference>
<sequence>MKPYIVPVFVFGRSGMVLTALLILIVTVTAASNSVLGGSSILYHDVLGVYLKPYRKKEDRRICLLCGKPRRKLTGSKQTCHCCSMLECTECGQEDRMTNRAITRWTTPYICNMHGKYRAYKTGLSHLRLRITYVTLALMMTLVIAIYMKEVTIYSYSDEFEDYK</sequence>
<dbReference type="OrthoDB" id="10049971at2759"/>